<evidence type="ECO:0000256" key="5">
    <source>
        <dbReference type="PIRSR" id="PIRSR606710-2"/>
    </source>
</evidence>
<keyword evidence="3 6" id="KW-0326">Glycosidase</keyword>
<evidence type="ECO:0000256" key="6">
    <source>
        <dbReference type="RuleBase" id="RU361187"/>
    </source>
</evidence>
<reference evidence="7 8" key="1">
    <citation type="journal article" date="2014" name="Genome Announc.">
        <title>Genome Sequence and Methylome of Soil Bacterium Gemmatirosa kalamazoonensis KBS708T, a Member of the Rarely Cultivated Gemmatimonadetes Phylum.</title>
        <authorList>
            <person name="Debruyn J.M."/>
            <person name="Radosevich M."/>
            <person name="Wommack K.E."/>
            <person name="Polson S.W."/>
            <person name="Hauser L.J."/>
            <person name="Fawaz M.N."/>
            <person name="Korlach J."/>
            <person name="Tsai Y.C."/>
        </authorList>
    </citation>
    <scope>NUCLEOTIDE SEQUENCE [LARGE SCALE GENOMIC DNA]</scope>
    <source>
        <strain evidence="7 8">KBS708</strain>
    </source>
</reference>
<dbReference type="Gene3D" id="2.115.10.20">
    <property type="entry name" value="Glycosyl hydrolase domain, family 43"/>
    <property type="match status" value="1"/>
</dbReference>
<dbReference type="PANTHER" id="PTHR42812:SF5">
    <property type="entry name" value="ENDO-ARABINASE"/>
    <property type="match status" value="1"/>
</dbReference>
<keyword evidence="8" id="KW-1185">Reference proteome</keyword>
<dbReference type="AlphaFoldDB" id="W0RC46"/>
<dbReference type="PANTHER" id="PTHR42812">
    <property type="entry name" value="BETA-XYLOSIDASE"/>
    <property type="match status" value="1"/>
</dbReference>
<dbReference type="Pfam" id="PF04616">
    <property type="entry name" value="Glyco_hydro_43"/>
    <property type="match status" value="1"/>
</dbReference>
<dbReference type="InterPro" id="IPR023296">
    <property type="entry name" value="Glyco_hydro_beta-prop_sf"/>
</dbReference>
<evidence type="ECO:0000256" key="1">
    <source>
        <dbReference type="ARBA" id="ARBA00009865"/>
    </source>
</evidence>
<evidence type="ECO:0000313" key="8">
    <source>
        <dbReference type="Proteomes" id="UP000019151"/>
    </source>
</evidence>
<dbReference type="GO" id="GO:0005975">
    <property type="term" value="P:carbohydrate metabolic process"/>
    <property type="evidence" value="ECO:0007669"/>
    <property type="project" value="InterPro"/>
</dbReference>
<dbReference type="eggNOG" id="COG3940">
    <property type="taxonomic scope" value="Bacteria"/>
</dbReference>
<dbReference type="NCBIfam" id="TIGR01409">
    <property type="entry name" value="TAT_signal_seq"/>
    <property type="match status" value="1"/>
</dbReference>
<gene>
    <name evidence="7" type="ORF">J421_0485</name>
</gene>
<dbReference type="InterPro" id="IPR019546">
    <property type="entry name" value="TAT_signal_bac_arc"/>
</dbReference>
<keyword evidence="2 6" id="KW-0378">Hydrolase</keyword>
<dbReference type="SUPFAM" id="SSF75005">
    <property type="entry name" value="Arabinanase/levansucrase/invertase"/>
    <property type="match status" value="1"/>
</dbReference>
<dbReference type="InterPro" id="IPR006311">
    <property type="entry name" value="TAT_signal"/>
</dbReference>
<evidence type="ECO:0000313" key="7">
    <source>
        <dbReference type="EMBL" id="AHG88022.1"/>
    </source>
</evidence>
<dbReference type="GO" id="GO:0004553">
    <property type="term" value="F:hydrolase activity, hydrolyzing O-glycosyl compounds"/>
    <property type="evidence" value="ECO:0007669"/>
    <property type="project" value="InterPro"/>
</dbReference>
<evidence type="ECO:0000256" key="2">
    <source>
        <dbReference type="ARBA" id="ARBA00022801"/>
    </source>
</evidence>
<protein>
    <submittedName>
        <fullName evidence="7">Glycoside hydrolase family 43</fullName>
    </submittedName>
</protein>
<dbReference type="OrthoDB" id="9801455at2"/>
<proteinExistence type="inferred from homology"/>
<feature type="site" description="Important for catalytic activity, responsible for pKa modulation of the active site Glu and correct orientation of both the proton donor and substrate" evidence="5">
    <location>
        <position position="162"/>
    </location>
</feature>
<sequence length="354" mass="39286">MPLTSRREFLAQLAGAAGAAGLTALGAPLLAAQPRSYTNPVYAGSMPDPGVLLHQGVYYAFGTTGKDRKSDGRIFTLLRSRNLFDWEELGGALTPPSTDARYEYWAPEPAFDGGKFYLYYAQGGIEEEKFAVRVAVADRPEGPYVDTGTPLVDCTGNRFTIDPHPYRDTDGTWYLFYARNYPNTEGGFHPGTGLAADRLVGMTKLAGECRTILRARYPWTLYEAHRRMNVYDATFDWHTIEAPYVRRHGGKYYLFYSGSNWQTPNYGVDYAVADHVLGPYTGQGQSARVLRGSPGGARGPGHHAIVTGPDGRDWVLYHAWNKEMTVRQLCVDPLRWTPDGPRCTPTVAPQKVTK</sequence>
<dbReference type="EMBL" id="CP007128">
    <property type="protein sequence ID" value="AHG88022.1"/>
    <property type="molecule type" value="Genomic_DNA"/>
</dbReference>
<dbReference type="InParanoid" id="W0RC46"/>
<dbReference type="HOGENOM" id="CLU_009397_4_0_0"/>
<dbReference type="CDD" id="cd08991">
    <property type="entry name" value="GH43_HoAraf43-like"/>
    <property type="match status" value="1"/>
</dbReference>
<dbReference type="Proteomes" id="UP000019151">
    <property type="component" value="Chromosome"/>
</dbReference>
<dbReference type="InterPro" id="IPR051795">
    <property type="entry name" value="Glycosyl_Hydrlase_43"/>
</dbReference>
<name>W0RC46_9BACT</name>
<organism evidence="7 8">
    <name type="scientific">Gemmatirosa kalamazoonensis</name>
    <dbReference type="NCBI Taxonomy" id="861299"/>
    <lineage>
        <taxon>Bacteria</taxon>
        <taxon>Pseudomonadati</taxon>
        <taxon>Gemmatimonadota</taxon>
        <taxon>Gemmatimonadia</taxon>
        <taxon>Gemmatimonadales</taxon>
        <taxon>Gemmatimonadaceae</taxon>
        <taxon>Gemmatirosa</taxon>
    </lineage>
</organism>
<dbReference type="PROSITE" id="PS51318">
    <property type="entry name" value="TAT"/>
    <property type="match status" value="1"/>
</dbReference>
<feature type="active site" description="Proton acceptor" evidence="4">
    <location>
        <position position="48"/>
    </location>
</feature>
<evidence type="ECO:0000256" key="3">
    <source>
        <dbReference type="ARBA" id="ARBA00023295"/>
    </source>
</evidence>
<comment type="similarity">
    <text evidence="1 6">Belongs to the glycosyl hydrolase 43 family.</text>
</comment>
<evidence type="ECO:0000256" key="4">
    <source>
        <dbReference type="PIRSR" id="PIRSR606710-1"/>
    </source>
</evidence>
<dbReference type="KEGG" id="gba:J421_0485"/>
<dbReference type="InterPro" id="IPR006710">
    <property type="entry name" value="Glyco_hydro_43"/>
</dbReference>
<dbReference type="RefSeq" id="WP_025409568.1">
    <property type="nucleotide sequence ID" value="NZ_CP007128.1"/>
</dbReference>
<feature type="active site" description="Proton donor" evidence="4">
    <location>
        <position position="241"/>
    </location>
</feature>
<accession>W0RC46</accession>
<dbReference type="STRING" id="861299.J421_0485"/>